<keyword evidence="2" id="KW-1185">Reference proteome</keyword>
<evidence type="ECO:0000313" key="2">
    <source>
        <dbReference type="Proteomes" id="UP000011991"/>
    </source>
</evidence>
<reference evidence="1 2" key="1">
    <citation type="journal article" date="2013" name="Mar. Genomics">
        <title>Expression of sulfatases in Rhodopirellula baltica and the diversity of sulfatases in the genus Rhodopirellula.</title>
        <authorList>
            <person name="Wegner C.E."/>
            <person name="Richter-Heitmann T."/>
            <person name="Klindworth A."/>
            <person name="Klockow C."/>
            <person name="Richter M."/>
            <person name="Achstetter T."/>
            <person name="Glockner F.O."/>
            <person name="Harder J."/>
        </authorList>
    </citation>
    <scope>NUCLEOTIDE SEQUENCE [LARGE SCALE GENOMIC DNA]</scope>
    <source>
        <strain evidence="1 2">SM1</strain>
    </source>
</reference>
<dbReference type="PATRIC" id="fig|1265738.3.peg.4461"/>
<sequence>MFGSSDNADARRQSIQWWDRLSAGLPVGSEAWHEAKIESIRAIKQIGDDDEAQQRARYILLTRPPDAPDLRRQYEELQR</sequence>
<proteinExistence type="predicted"/>
<name>M5RTC6_9BACT</name>
<gene>
    <name evidence="1" type="ORF">RMSM_04443</name>
</gene>
<comment type="caution">
    <text evidence="1">The sequence shown here is derived from an EMBL/GenBank/DDBJ whole genome shotgun (WGS) entry which is preliminary data.</text>
</comment>
<accession>M5RTC6</accession>
<dbReference type="EMBL" id="ANOG01000635">
    <property type="protein sequence ID" value="EMI18637.1"/>
    <property type="molecule type" value="Genomic_DNA"/>
</dbReference>
<dbReference type="AlphaFoldDB" id="M5RTC6"/>
<evidence type="ECO:0000313" key="1">
    <source>
        <dbReference type="EMBL" id="EMI18637.1"/>
    </source>
</evidence>
<dbReference type="Proteomes" id="UP000011991">
    <property type="component" value="Unassembled WGS sequence"/>
</dbReference>
<organism evidence="1 2">
    <name type="scientific">Rhodopirellula maiorica SM1</name>
    <dbReference type="NCBI Taxonomy" id="1265738"/>
    <lineage>
        <taxon>Bacteria</taxon>
        <taxon>Pseudomonadati</taxon>
        <taxon>Planctomycetota</taxon>
        <taxon>Planctomycetia</taxon>
        <taxon>Pirellulales</taxon>
        <taxon>Pirellulaceae</taxon>
        <taxon>Novipirellula</taxon>
    </lineage>
</organism>
<protein>
    <submittedName>
        <fullName evidence="1">Uncharacterized protein</fullName>
    </submittedName>
</protein>